<organism evidence="1 2">
    <name type="scientific">Artemisia annua</name>
    <name type="common">Sweet wormwood</name>
    <dbReference type="NCBI Taxonomy" id="35608"/>
    <lineage>
        <taxon>Eukaryota</taxon>
        <taxon>Viridiplantae</taxon>
        <taxon>Streptophyta</taxon>
        <taxon>Embryophyta</taxon>
        <taxon>Tracheophyta</taxon>
        <taxon>Spermatophyta</taxon>
        <taxon>Magnoliopsida</taxon>
        <taxon>eudicotyledons</taxon>
        <taxon>Gunneridae</taxon>
        <taxon>Pentapetalae</taxon>
        <taxon>asterids</taxon>
        <taxon>campanulids</taxon>
        <taxon>Asterales</taxon>
        <taxon>Asteraceae</taxon>
        <taxon>Asteroideae</taxon>
        <taxon>Anthemideae</taxon>
        <taxon>Artemisiinae</taxon>
        <taxon>Artemisia</taxon>
    </lineage>
</organism>
<reference evidence="1 2" key="1">
    <citation type="journal article" date="2018" name="Mol. Plant">
        <title>The genome of Artemisia annua provides insight into the evolution of Asteraceae family and artemisinin biosynthesis.</title>
        <authorList>
            <person name="Shen Q."/>
            <person name="Zhang L."/>
            <person name="Liao Z."/>
            <person name="Wang S."/>
            <person name="Yan T."/>
            <person name="Shi P."/>
            <person name="Liu M."/>
            <person name="Fu X."/>
            <person name="Pan Q."/>
            <person name="Wang Y."/>
            <person name="Lv Z."/>
            <person name="Lu X."/>
            <person name="Zhang F."/>
            <person name="Jiang W."/>
            <person name="Ma Y."/>
            <person name="Chen M."/>
            <person name="Hao X."/>
            <person name="Li L."/>
            <person name="Tang Y."/>
            <person name="Lv G."/>
            <person name="Zhou Y."/>
            <person name="Sun X."/>
            <person name="Brodelius P.E."/>
            <person name="Rose J.K.C."/>
            <person name="Tang K."/>
        </authorList>
    </citation>
    <scope>NUCLEOTIDE SEQUENCE [LARGE SCALE GENOMIC DNA]</scope>
    <source>
        <strain evidence="2">cv. Huhao1</strain>
        <tissue evidence="1">Leaf</tissue>
    </source>
</reference>
<dbReference type="InterPro" id="IPR002110">
    <property type="entry name" value="Ankyrin_rpt"/>
</dbReference>
<evidence type="ECO:0000313" key="1">
    <source>
        <dbReference type="EMBL" id="PWA81850.1"/>
    </source>
</evidence>
<gene>
    <name evidence="1" type="ORF">CTI12_AA184960</name>
</gene>
<comment type="caution">
    <text evidence="1">The sequence shown here is derived from an EMBL/GenBank/DDBJ whole genome shotgun (WGS) entry which is preliminary data.</text>
</comment>
<dbReference type="SUPFAM" id="SSF48403">
    <property type="entry name" value="Ankyrin repeat"/>
    <property type="match status" value="1"/>
</dbReference>
<dbReference type="AlphaFoldDB" id="A0A2U1P801"/>
<dbReference type="PANTHER" id="PTHR47303:SF1">
    <property type="entry name" value="NF-KAPPA-B INHIBITOR BETA"/>
    <property type="match status" value="1"/>
</dbReference>
<name>A0A2U1P801_ARTAN</name>
<dbReference type="Proteomes" id="UP000245207">
    <property type="component" value="Unassembled WGS sequence"/>
</dbReference>
<dbReference type="Gene3D" id="1.25.40.20">
    <property type="entry name" value="Ankyrin repeat-containing domain"/>
    <property type="match status" value="1"/>
</dbReference>
<dbReference type="OrthoDB" id="1742424at2759"/>
<dbReference type="SMART" id="SM00248">
    <property type="entry name" value="ANK"/>
    <property type="match status" value="2"/>
</dbReference>
<dbReference type="EMBL" id="PKPP01001542">
    <property type="protein sequence ID" value="PWA81850.1"/>
    <property type="molecule type" value="Genomic_DNA"/>
</dbReference>
<accession>A0A2U1P801</accession>
<sequence length="111" mass="12451">MFRVTDKSTNNGNTTLHITMNSCKNHELLLLEQIPMSTQLMKLKNSDGSTLLQVAAIVGYTKAANILVTRDRDLLIAKDNKDQTPLAIALSNMHTEMSWCLLNHVNTLNRE</sequence>
<proteinExistence type="predicted"/>
<dbReference type="STRING" id="35608.A0A2U1P801"/>
<dbReference type="InterPro" id="IPR036770">
    <property type="entry name" value="Ankyrin_rpt-contain_sf"/>
</dbReference>
<evidence type="ECO:0000313" key="2">
    <source>
        <dbReference type="Proteomes" id="UP000245207"/>
    </source>
</evidence>
<dbReference type="PANTHER" id="PTHR47303">
    <property type="match status" value="1"/>
</dbReference>
<keyword evidence="2" id="KW-1185">Reference proteome</keyword>
<protein>
    <submittedName>
        <fullName evidence="1">Ankyrin repeat-containing domain-containing protein</fullName>
    </submittedName>
</protein>